<keyword evidence="2" id="KW-1003">Cell membrane</keyword>
<sequence length="308" mass="32263">MATEALGWLGVPLAIAAGTMRGGTPFLFVSLGECLTEKSGKINLGLEGTLLMGAMTAYGVSYLTGSPWLGVVAAGLSGMVLGFIHAWLTQQPRVNDVAVGIAMIIFGSGLAFFLGKPFIQPKAPPLPTFDLGNWSSIPALQSALKISPLFLLGVALAPLMMWFFKSTRWGLFIRAVGDSPDAARAMGVSIKKVRMLCIIGGSFLAGIGGASLSLYYPGIWSERISSGQGLMAVALVIFARWQPMQCLYASLLFGGAQSLGPALQSIGVTQGYYLFNCAPYVLTLLIMILTCSPKRTVSGAPGALGASN</sequence>
<dbReference type="OrthoDB" id="9792579at2"/>
<evidence type="ECO:0000313" key="7">
    <source>
        <dbReference type="EMBL" id="AFZ19078.1"/>
    </source>
</evidence>
<feature type="transmembrane region" description="Helical" evidence="6">
    <location>
        <begin position="97"/>
        <end position="119"/>
    </location>
</feature>
<keyword evidence="8" id="KW-1185">Reference proteome</keyword>
<evidence type="ECO:0000256" key="2">
    <source>
        <dbReference type="ARBA" id="ARBA00022475"/>
    </source>
</evidence>
<feature type="transmembrane region" description="Helical" evidence="6">
    <location>
        <begin position="6"/>
        <end position="32"/>
    </location>
</feature>
<feature type="transmembrane region" description="Helical" evidence="6">
    <location>
        <begin position="139"/>
        <end position="164"/>
    </location>
</feature>
<dbReference type="eggNOG" id="COG1079">
    <property type="taxonomic scope" value="Bacteria"/>
</dbReference>
<dbReference type="RefSeq" id="WP_015183221.1">
    <property type="nucleotide sequence ID" value="NC_019738.1"/>
</dbReference>
<feature type="transmembrane region" description="Helical" evidence="6">
    <location>
        <begin position="68"/>
        <end position="88"/>
    </location>
</feature>
<name>K9WFW8_9CYAN</name>
<comment type="subcellular location">
    <subcellularLocation>
        <location evidence="1">Cell membrane</location>
        <topology evidence="1">Multi-pass membrane protein</topology>
    </subcellularLocation>
</comment>
<evidence type="ECO:0000256" key="3">
    <source>
        <dbReference type="ARBA" id="ARBA00022692"/>
    </source>
</evidence>
<dbReference type="STRING" id="1173027.Mic7113_3346"/>
<gene>
    <name evidence="7" type="ORF">Mic7113_3346</name>
</gene>
<dbReference type="CDD" id="cd06580">
    <property type="entry name" value="TM_PBP1_transp_TpRbsC_like"/>
    <property type="match status" value="1"/>
</dbReference>
<keyword evidence="3 6" id="KW-0812">Transmembrane</keyword>
<organism evidence="7 8">
    <name type="scientific">Allocoleopsis franciscana PCC 7113</name>
    <dbReference type="NCBI Taxonomy" id="1173027"/>
    <lineage>
        <taxon>Bacteria</taxon>
        <taxon>Bacillati</taxon>
        <taxon>Cyanobacteriota</taxon>
        <taxon>Cyanophyceae</taxon>
        <taxon>Coleofasciculales</taxon>
        <taxon>Coleofasciculaceae</taxon>
        <taxon>Allocoleopsis</taxon>
        <taxon>Allocoleopsis franciscana</taxon>
    </lineage>
</organism>
<dbReference type="InterPro" id="IPR001851">
    <property type="entry name" value="ABC_transp_permease"/>
</dbReference>
<dbReference type="EMBL" id="CP003630">
    <property type="protein sequence ID" value="AFZ19078.1"/>
    <property type="molecule type" value="Genomic_DNA"/>
</dbReference>
<evidence type="ECO:0000256" key="1">
    <source>
        <dbReference type="ARBA" id="ARBA00004651"/>
    </source>
</evidence>
<keyword evidence="5 6" id="KW-0472">Membrane</keyword>
<dbReference type="GO" id="GO:0005886">
    <property type="term" value="C:plasma membrane"/>
    <property type="evidence" value="ECO:0007669"/>
    <property type="project" value="UniProtKB-SubCell"/>
</dbReference>
<dbReference type="Pfam" id="PF02653">
    <property type="entry name" value="BPD_transp_2"/>
    <property type="match status" value="1"/>
</dbReference>
<dbReference type="PANTHER" id="PTHR43370">
    <property type="entry name" value="SUGAR ABC TRANSPORTER INTEGRAL MEMBRANE PROTEIN-RELATED"/>
    <property type="match status" value="1"/>
</dbReference>
<dbReference type="Proteomes" id="UP000010471">
    <property type="component" value="Chromosome"/>
</dbReference>
<evidence type="ECO:0000256" key="6">
    <source>
        <dbReference type="SAM" id="Phobius"/>
    </source>
</evidence>
<protein>
    <submittedName>
        <fullName evidence="7">Putative ABC-type transport system, permease component</fullName>
    </submittedName>
</protein>
<accession>K9WFW8</accession>
<evidence type="ECO:0000256" key="5">
    <source>
        <dbReference type="ARBA" id="ARBA00023136"/>
    </source>
</evidence>
<dbReference type="PATRIC" id="fig|1173027.3.peg.3685"/>
<reference evidence="7 8" key="1">
    <citation type="submission" date="2012-06" db="EMBL/GenBank/DDBJ databases">
        <title>Finished chromosome of genome of Microcoleus sp. PCC 7113.</title>
        <authorList>
            <consortium name="US DOE Joint Genome Institute"/>
            <person name="Gugger M."/>
            <person name="Coursin T."/>
            <person name="Rippka R."/>
            <person name="Tandeau De Marsac N."/>
            <person name="Huntemann M."/>
            <person name="Wei C.-L."/>
            <person name="Han J."/>
            <person name="Detter J.C."/>
            <person name="Han C."/>
            <person name="Tapia R."/>
            <person name="Chen A."/>
            <person name="Kyrpides N."/>
            <person name="Mavromatis K."/>
            <person name="Markowitz V."/>
            <person name="Szeto E."/>
            <person name="Ivanova N."/>
            <person name="Pagani I."/>
            <person name="Pati A."/>
            <person name="Goodwin L."/>
            <person name="Nordberg H.P."/>
            <person name="Cantor M.N."/>
            <person name="Hua S.X."/>
            <person name="Woyke T."/>
            <person name="Kerfeld C.A."/>
        </authorList>
    </citation>
    <scope>NUCLEOTIDE SEQUENCE [LARGE SCALE GENOMIC DNA]</scope>
    <source>
        <strain evidence="7 8">PCC 7113</strain>
    </source>
</reference>
<keyword evidence="4 6" id="KW-1133">Transmembrane helix</keyword>
<evidence type="ECO:0000256" key="4">
    <source>
        <dbReference type="ARBA" id="ARBA00022989"/>
    </source>
</evidence>
<proteinExistence type="predicted"/>
<dbReference type="KEGG" id="mic:Mic7113_3346"/>
<dbReference type="HOGENOM" id="CLU_040769_1_1_3"/>
<evidence type="ECO:0000313" key="8">
    <source>
        <dbReference type="Proteomes" id="UP000010471"/>
    </source>
</evidence>
<feature type="transmembrane region" description="Helical" evidence="6">
    <location>
        <begin position="193"/>
        <end position="217"/>
    </location>
</feature>
<dbReference type="GO" id="GO:0022857">
    <property type="term" value="F:transmembrane transporter activity"/>
    <property type="evidence" value="ECO:0007669"/>
    <property type="project" value="InterPro"/>
</dbReference>
<dbReference type="AlphaFoldDB" id="K9WFW8"/>
<dbReference type="PANTHER" id="PTHR43370:SF2">
    <property type="entry name" value="ABC TRANSPORTER PERMEASE PROTEIN"/>
    <property type="match status" value="1"/>
</dbReference>
<feature type="transmembrane region" description="Helical" evidence="6">
    <location>
        <begin position="272"/>
        <end position="291"/>
    </location>
</feature>